<feature type="region of interest" description="Disordered" evidence="4">
    <location>
        <begin position="435"/>
        <end position="456"/>
    </location>
</feature>
<evidence type="ECO:0000313" key="6">
    <source>
        <dbReference type="Proteomes" id="UP001530315"/>
    </source>
</evidence>
<gene>
    <name evidence="5" type="ORF">ACHAW5_005988</name>
</gene>
<dbReference type="SMART" id="SM00320">
    <property type="entry name" value="WD40"/>
    <property type="match status" value="5"/>
</dbReference>
<accession>A0ABD3PQB7</accession>
<evidence type="ECO:0000256" key="1">
    <source>
        <dbReference type="ARBA" id="ARBA00022574"/>
    </source>
</evidence>
<evidence type="ECO:0000256" key="2">
    <source>
        <dbReference type="ARBA" id="ARBA00022737"/>
    </source>
</evidence>
<evidence type="ECO:0008006" key="7">
    <source>
        <dbReference type="Google" id="ProtNLM"/>
    </source>
</evidence>
<keyword evidence="2" id="KW-0677">Repeat</keyword>
<protein>
    <recommendedName>
        <fullName evidence="7">WD repeat-containing protein 44</fullName>
    </recommendedName>
</protein>
<feature type="compositionally biased region" description="Basic and acidic residues" evidence="4">
    <location>
        <begin position="537"/>
        <end position="548"/>
    </location>
</feature>
<feature type="compositionally biased region" description="Polar residues" evidence="4">
    <location>
        <begin position="342"/>
        <end position="351"/>
    </location>
</feature>
<feature type="region of interest" description="Disordered" evidence="4">
    <location>
        <begin position="134"/>
        <end position="155"/>
    </location>
</feature>
<dbReference type="PROSITE" id="PS50082">
    <property type="entry name" value="WD_REPEATS_2"/>
    <property type="match status" value="3"/>
</dbReference>
<feature type="region of interest" description="Disordered" evidence="4">
    <location>
        <begin position="313"/>
        <end position="400"/>
    </location>
</feature>
<dbReference type="InterPro" id="IPR015943">
    <property type="entry name" value="WD40/YVTN_repeat-like_dom_sf"/>
</dbReference>
<feature type="repeat" description="WD" evidence="3">
    <location>
        <begin position="623"/>
        <end position="661"/>
    </location>
</feature>
<evidence type="ECO:0000313" key="5">
    <source>
        <dbReference type="EMBL" id="KAL3789889.1"/>
    </source>
</evidence>
<dbReference type="Proteomes" id="UP001530315">
    <property type="component" value="Unassembled WGS sequence"/>
</dbReference>
<comment type="caution">
    <text evidence="5">The sequence shown here is derived from an EMBL/GenBank/DDBJ whole genome shotgun (WGS) entry which is preliminary data.</text>
</comment>
<dbReference type="InterPro" id="IPR001680">
    <property type="entry name" value="WD40_rpt"/>
</dbReference>
<dbReference type="Pfam" id="PF00400">
    <property type="entry name" value="WD40"/>
    <property type="match status" value="4"/>
</dbReference>
<dbReference type="PANTHER" id="PTHR14221:SF0">
    <property type="entry name" value="WD REPEAT-CONTAINING PROTEIN 44"/>
    <property type="match status" value="1"/>
</dbReference>
<dbReference type="PANTHER" id="PTHR14221">
    <property type="entry name" value="WD REPEAT DOMAIN 44"/>
    <property type="match status" value="1"/>
</dbReference>
<dbReference type="AlphaFoldDB" id="A0ABD3PQB7"/>
<dbReference type="InterPro" id="IPR036322">
    <property type="entry name" value="WD40_repeat_dom_sf"/>
</dbReference>
<feature type="repeat" description="WD" evidence="3">
    <location>
        <begin position="474"/>
        <end position="505"/>
    </location>
</feature>
<proteinExistence type="predicted"/>
<dbReference type="Gene3D" id="2.130.10.10">
    <property type="entry name" value="YVTN repeat-like/Quinoprotein amine dehydrogenase"/>
    <property type="match status" value="1"/>
</dbReference>
<evidence type="ECO:0000256" key="3">
    <source>
        <dbReference type="PROSITE-ProRule" id="PRU00221"/>
    </source>
</evidence>
<dbReference type="EMBL" id="JALLAZ020000666">
    <property type="protein sequence ID" value="KAL3789889.1"/>
    <property type="molecule type" value="Genomic_DNA"/>
</dbReference>
<organism evidence="5 6">
    <name type="scientific">Stephanodiscus triporus</name>
    <dbReference type="NCBI Taxonomy" id="2934178"/>
    <lineage>
        <taxon>Eukaryota</taxon>
        <taxon>Sar</taxon>
        <taxon>Stramenopiles</taxon>
        <taxon>Ochrophyta</taxon>
        <taxon>Bacillariophyta</taxon>
        <taxon>Coscinodiscophyceae</taxon>
        <taxon>Thalassiosirophycidae</taxon>
        <taxon>Stephanodiscales</taxon>
        <taxon>Stephanodiscaceae</taxon>
        <taxon>Stephanodiscus</taxon>
    </lineage>
</organism>
<evidence type="ECO:0000256" key="4">
    <source>
        <dbReference type="SAM" id="MobiDB-lite"/>
    </source>
</evidence>
<name>A0ABD3PQB7_9STRA</name>
<feature type="repeat" description="WD" evidence="3">
    <location>
        <begin position="583"/>
        <end position="613"/>
    </location>
</feature>
<feature type="compositionally biased region" description="Low complexity" evidence="4">
    <location>
        <begin position="194"/>
        <end position="204"/>
    </location>
</feature>
<feature type="region of interest" description="Disordered" evidence="4">
    <location>
        <begin position="537"/>
        <end position="557"/>
    </location>
</feature>
<keyword evidence="6" id="KW-1185">Reference proteome</keyword>
<dbReference type="SUPFAM" id="SSF50978">
    <property type="entry name" value="WD40 repeat-like"/>
    <property type="match status" value="1"/>
</dbReference>
<feature type="region of interest" description="Disordered" evidence="4">
    <location>
        <begin position="187"/>
        <end position="219"/>
    </location>
</feature>
<sequence>MSKSPAYGDGFSTDEDEFFDAVELLDNTSSHHDTLRSGVEDDGEAGSNHVALNIAVGGVDADTATLKNDECETGAAAATVPTAQPVNLDSSLSLCQSVTSINFPLFDSKIQVKPPHQTSMDNYVQVESGHAVEFSTKSNDEGEKASATPTKPTLTKSLAPINLHSSPCRGQNVYNIESPLEALYSIGPQEGKKLPPSLSPTRTSSVRESDDDSLRGFRLPPLIDSEKIANRDAGQLNVNCRANSDSDSDSDSSVSIEEKYQIINKDTGKVHDVRQVMKDIHVSGSSDALDTDYSLLPTRGQLEHQLSRRISWLNPRDSDDSGSHASSMRRFHWSNSKDSDDSGSMRQFDWSNSKDSDDSGTPAIPSTVDSGVAKKEKTSEPKRGGMKFPKMPKASSKMAESVLKGMAGLKTSRSQRINRKRTSSADMVPSNAVYVRSSSRPTQTRSGSSGTVGHSQDIYNDSSFNPMLLIKTIPGAHEGPAWCASFSQNGRFLATGGGDGNVCIWVVSPKSKVMHPDGAQIHLEDSADTKILSGEHSEKKECVTKENDSNNPSSPAPPLHFIGTGPSLATNLEILSTDPIRRFKDHTNHVIDLSWSRTNFLLSASLDSSVRLYHYSKPVCLHCFQHATYVASVAFHPKEDRYFISGGVDKKLRLWDITAGRVKEWAQAPDAITATRFTPDGKYAVAGLFHGQVYFYDATSLKYYTQVACKNRSGKYSKGAKVTGISFVREERDDWPEVKRKFVSESAEADDNHASLTEKMSTRILALRGSPSNAEPLRFTERMLVSTNDSRVRLFGLNDFCLVRKYKGHINCSMQIRARLSESGSHLACGSESGHVFIWVTLDKKKPKKNNANVSVYSTQNKTRSSDNFEASRAHLPIVTDTVFFRSKSVKEALLSSEQVFPFALGMDRVDDDMSSAAILTLDYDGTMRVFLRKSCIDNLLDAATPRGNTNEAH</sequence>
<feature type="compositionally biased region" description="Polar residues" evidence="4">
    <location>
        <begin position="436"/>
        <end position="456"/>
    </location>
</feature>
<feature type="compositionally biased region" description="Basic and acidic residues" evidence="4">
    <location>
        <begin position="205"/>
        <end position="215"/>
    </location>
</feature>
<dbReference type="PROSITE" id="PS50294">
    <property type="entry name" value="WD_REPEATS_REGION"/>
    <property type="match status" value="2"/>
</dbReference>
<feature type="region of interest" description="Disordered" evidence="4">
    <location>
        <begin position="407"/>
        <end position="426"/>
    </location>
</feature>
<keyword evidence="1 3" id="KW-0853">WD repeat</keyword>
<feature type="compositionally biased region" description="Basic and acidic residues" evidence="4">
    <location>
        <begin position="372"/>
        <end position="383"/>
    </location>
</feature>
<reference evidence="5 6" key="1">
    <citation type="submission" date="2024-10" db="EMBL/GenBank/DDBJ databases">
        <title>Updated reference genomes for cyclostephanoid diatoms.</title>
        <authorList>
            <person name="Roberts W.R."/>
            <person name="Alverson A.J."/>
        </authorList>
    </citation>
    <scope>NUCLEOTIDE SEQUENCE [LARGE SCALE GENOMIC DNA]</scope>
    <source>
        <strain evidence="5 6">AJA276-08</strain>
    </source>
</reference>
<dbReference type="InterPro" id="IPR040324">
    <property type="entry name" value="WDR44/Dgr2"/>
</dbReference>